<keyword evidence="1" id="KW-0472">Membrane</keyword>
<keyword evidence="1" id="KW-0812">Transmembrane</keyword>
<evidence type="ECO:0000313" key="2">
    <source>
        <dbReference type="EMBL" id="MDT9001132.1"/>
    </source>
</evidence>
<protein>
    <submittedName>
        <fullName evidence="2">Uncharacterized protein</fullName>
    </submittedName>
</protein>
<organism evidence="2 3">
    <name type="scientific">Roseateles aquae</name>
    <dbReference type="NCBI Taxonomy" id="3077235"/>
    <lineage>
        <taxon>Bacteria</taxon>
        <taxon>Pseudomonadati</taxon>
        <taxon>Pseudomonadota</taxon>
        <taxon>Betaproteobacteria</taxon>
        <taxon>Burkholderiales</taxon>
        <taxon>Sphaerotilaceae</taxon>
        <taxon>Roseateles</taxon>
    </lineage>
</organism>
<name>A0ABU3PG48_9BURK</name>
<evidence type="ECO:0000256" key="1">
    <source>
        <dbReference type="SAM" id="Phobius"/>
    </source>
</evidence>
<feature type="transmembrane region" description="Helical" evidence="1">
    <location>
        <begin position="69"/>
        <end position="88"/>
    </location>
</feature>
<dbReference type="Proteomes" id="UP001246372">
    <property type="component" value="Unassembled WGS sequence"/>
</dbReference>
<proteinExistence type="predicted"/>
<keyword evidence="3" id="KW-1185">Reference proteome</keyword>
<dbReference type="EMBL" id="JAVXZY010000008">
    <property type="protein sequence ID" value="MDT9001132.1"/>
    <property type="molecule type" value="Genomic_DNA"/>
</dbReference>
<accession>A0ABU3PG48</accession>
<reference evidence="2" key="1">
    <citation type="submission" date="2023-09" db="EMBL/GenBank/DDBJ databases">
        <title>Paucibacter sp. APW11 Genome sequencing and assembly.</title>
        <authorList>
            <person name="Kim I."/>
        </authorList>
    </citation>
    <scope>NUCLEOTIDE SEQUENCE</scope>
    <source>
        <strain evidence="2">APW11</strain>
    </source>
</reference>
<sequence>MTALDAFWHLANFLAPAWVVSALLALLHKLIWRRELKAMAWRRLALWGGLGGTLALVLALLLLGHDGKMAGYALLLLGVVLPQWALTLKR</sequence>
<feature type="transmembrane region" description="Helical" evidence="1">
    <location>
        <begin position="44"/>
        <end position="63"/>
    </location>
</feature>
<dbReference type="RefSeq" id="WP_315652020.1">
    <property type="nucleotide sequence ID" value="NZ_JAVXZY010000008.1"/>
</dbReference>
<gene>
    <name evidence="2" type="ORF">RQP53_17775</name>
</gene>
<feature type="transmembrane region" description="Helical" evidence="1">
    <location>
        <begin position="6"/>
        <end position="32"/>
    </location>
</feature>
<comment type="caution">
    <text evidence="2">The sequence shown here is derived from an EMBL/GenBank/DDBJ whole genome shotgun (WGS) entry which is preliminary data.</text>
</comment>
<evidence type="ECO:0000313" key="3">
    <source>
        <dbReference type="Proteomes" id="UP001246372"/>
    </source>
</evidence>
<keyword evidence="1" id="KW-1133">Transmembrane helix</keyword>